<evidence type="ECO:0000256" key="12">
    <source>
        <dbReference type="ARBA" id="ARBA00038168"/>
    </source>
</evidence>
<dbReference type="InterPro" id="IPR050668">
    <property type="entry name" value="Cytochrome_b5"/>
</dbReference>
<dbReference type="InterPro" id="IPR036400">
    <property type="entry name" value="Cyt_B5-like_heme/steroid_sf"/>
</dbReference>
<keyword evidence="15" id="KW-1185">Reference proteome</keyword>
<gene>
    <name evidence="14" type="ORF">FB45DRAFT_905521</name>
</gene>
<evidence type="ECO:0000256" key="11">
    <source>
        <dbReference type="ARBA" id="ARBA00037877"/>
    </source>
</evidence>
<dbReference type="Pfam" id="PF00173">
    <property type="entry name" value="Cyt-b5"/>
    <property type="match status" value="1"/>
</dbReference>
<organism evidence="14 15">
    <name type="scientific">Roridomyces roridus</name>
    <dbReference type="NCBI Taxonomy" id="1738132"/>
    <lineage>
        <taxon>Eukaryota</taxon>
        <taxon>Fungi</taxon>
        <taxon>Dikarya</taxon>
        <taxon>Basidiomycota</taxon>
        <taxon>Agaricomycotina</taxon>
        <taxon>Agaricomycetes</taxon>
        <taxon>Agaricomycetidae</taxon>
        <taxon>Agaricales</taxon>
        <taxon>Marasmiineae</taxon>
        <taxon>Mycenaceae</taxon>
        <taxon>Roridomyces</taxon>
    </lineage>
</organism>
<evidence type="ECO:0000256" key="9">
    <source>
        <dbReference type="ARBA" id="ARBA00023004"/>
    </source>
</evidence>
<evidence type="ECO:0000256" key="7">
    <source>
        <dbReference type="ARBA" id="ARBA00022848"/>
    </source>
</evidence>
<name>A0AAD7FRU7_9AGAR</name>
<keyword evidence="2" id="KW-0813">Transport</keyword>
<keyword evidence="6" id="KW-0256">Endoplasmic reticulum</keyword>
<dbReference type="GO" id="GO:0046872">
    <property type="term" value="F:metal ion binding"/>
    <property type="evidence" value="ECO:0007669"/>
    <property type="project" value="UniProtKB-KW"/>
</dbReference>
<reference evidence="14" key="1">
    <citation type="submission" date="2023-03" db="EMBL/GenBank/DDBJ databases">
        <title>Massive genome expansion in bonnet fungi (Mycena s.s.) driven by repeated elements and novel gene families across ecological guilds.</title>
        <authorList>
            <consortium name="Lawrence Berkeley National Laboratory"/>
            <person name="Harder C.B."/>
            <person name="Miyauchi S."/>
            <person name="Viragh M."/>
            <person name="Kuo A."/>
            <person name="Thoen E."/>
            <person name="Andreopoulos B."/>
            <person name="Lu D."/>
            <person name="Skrede I."/>
            <person name="Drula E."/>
            <person name="Henrissat B."/>
            <person name="Morin E."/>
            <person name="Kohler A."/>
            <person name="Barry K."/>
            <person name="LaButti K."/>
            <person name="Morin E."/>
            <person name="Salamov A."/>
            <person name="Lipzen A."/>
            <person name="Mereny Z."/>
            <person name="Hegedus B."/>
            <person name="Baldrian P."/>
            <person name="Stursova M."/>
            <person name="Weitz H."/>
            <person name="Taylor A."/>
            <person name="Grigoriev I.V."/>
            <person name="Nagy L.G."/>
            <person name="Martin F."/>
            <person name="Kauserud H."/>
        </authorList>
    </citation>
    <scope>NUCLEOTIDE SEQUENCE</scope>
    <source>
        <strain evidence="14">9284</strain>
    </source>
</reference>
<evidence type="ECO:0000256" key="4">
    <source>
        <dbReference type="ARBA" id="ARBA00022692"/>
    </source>
</evidence>
<comment type="subcellular location">
    <subcellularLocation>
        <location evidence="1">Endoplasmic reticulum membrane</location>
        <topology evidence="1">Single-pass membrane protein</topology>
        <orientation evidence="1">Cytoplasmic side</orientation>
    </subcellularLocation>
    <subcellularLocation>
        <location evidence="11">Microsome membrane</location>
        <topology evidence="11">Single-pass membrane protein</topology>
        <orientation evidence="11">Cytoplasmic side</orientation>
    </subcellularLocation>
</comment>
<dbReference type="SUPFAM" id="SSF55856">
    <property type="entry name" value="Cytochrome b5-like heme/steroid binding domain"/>
    <property type="match status" value="1"/>
</dbReference>
<keyword evidence="10" id="KW-0472">Membrane</keyword>
<evidence type="ECO:0000313" key="15">
    <source>
        <dbReference type="Proteomes" id="UP001221142"/>
    </source>
</evidence>
<dbReference type="AlphaFoldDB" id="A0AAD7FRU7"/>
<dbReference type="GO" id="GO:0005789">
    <property type="term" value="C:endoplasmic reticulum membrane"/>
    <property type="evidence" value="ECO:0007669"/>
    <property type="project" value="UniProtKB-SubCell"/>
</dbReference>
<keyword evidence="4" id="KW-0812">Transmembrane</keyword>
<comment type="caution">
    <text evidence="14">The sequence shown here is derived from an EMBL/GenBank/DDBJ whole genome shotgun (WGS) entry which is preliminary data.</text>
</comment>
<dbReference type="SMART" id="SM01117">
    <property type="entry name" value="Cyt-b5"/>
    <property type="match status" value="1"/>
</dbReference>
<dbReference type="InterPro" id="IPR001199">
    <property type="entry name" value="Cyt_B5-like_heme/steroid-bd"/>
</dbReference>
<comment type="similarity">
    <text evidence="12">Belongs to the cytochrome b5 family.</text>
</comment>
<evidence type="ECO:0000256" key="3">
    <source>
        <dbReference type="ARBA" id="ARBA00022617"/>
    </source>
</evidence>
<keyword evidence="9" id="KW-0408">Iron</keyword>
<keyword evidence="7" id="KW-0492">Microsome</keyword>
<dbReference type="EMBL" id="JARKIF010000005">
    <property type="protein sequence ID" value="KAJ7639404.1"/>
    <property type="molecule type" value="Genomic_DNA"/>
</dbReference>
<accession>A0AAD7FRU7</accession>
<evidence type="ECO:0000259" key="13">
    <source>
        <dbReference type="PROSITE" id="PS50255"/>
    </source>
</evidence>
<keyword evidence="8" id="KW-0249">Electron transport</keyword>
<evidence type="ECO:0000313" key="14">
    <source>
        <dbReference type="EMBL" id="KAJ7639404.1"/>
    </source>
</evidence>
<dbReference type="PANTHER" id="PTHR19359:SF150">
    <property type="entry name" value="CYTOCHROME B5"/>
    <property type="match status" value="1"/>
</dbReference>
<dbReference type="Gene3D" id="3.10.120.10">
    <property type="entry name" value="Cytochrome b5-like heme/steroid binding domain"/>
    <property type="match status" value="1"/>
</dbReference>
<evidence type="ECO:0000256" key="10">
    <source>
        <dbReference type="ARBA" id="ARBA00023136"/>
    </source>
</evidence>
<protein>
    <submittedName>
        <fullName evidence="14">Cytochrome b5</fullName>
    </submittedName>
</protein>
<sequence length="131" mass="13579">MARIVTLQELRANNTKEKAFVLLHRNVYDVTAFSNEHPGGEEVILAEAGKDATEAFEDVGHSGEALALLPGMLVGALESTGEPAAAAAATPASQAPPVAAAAQQSSNVVYFAPLGLIGAWLAYRYLTTGSL</sequence>
<evidence type="ECO:0000256" key="8">
    <source>
        <dbReference type="ARBA" id="ARBA00022982"/>
    </source>
</evidence>
<dbReference type="PANTHER" id="PTHR19359">
    <property type="entry name" value="CYTOCHROME B5"/>
    <property type="match status" value="1"/>
</dbReference>
<evidence type="ECO:0000256" key="1">
    <source>
        <dbReference type="ARBA" id="ARBA00004131"/>
    </source>
</evidence>
<feature type="domain" description="Cytochrome b5 heme-binding" evidence="13">
    <location>
        <begin position="2"/>
        <end position="78"/>
    </location>
</feature>
<evidence type="ECO:0000256" key="2">
    <source>
        <dbReference type="ARBA" id="ARBA00022448"/>
    </source>
</evidence>
<dbReference type="PRINTS" id="PR00363">
    <property type="entry name" value="CYTOCHROMEB5"/>
</dbReference>
<keyword evidence="3" id="KW-0349">Heme</keyword>
<proteinExistence type="inferred from homology"/>
<evidence type="ECO:0000256" key="5">
    <source>
        <dbReference type="ARBA" id="ARBA00022723"/>
    </source>
</evidence>
<evidence type="ECO:0000256" key="6">
    <source>
        <dbReference type="ARBA" id="ARBA00022824"/>
    </source>
</evidence>
<dbReference type="GO" id="GO:0020037">
    <property type="term" value="F:heme binding"/>
    <property type="evidence" value="ECO:0007669"/>
    <property type="project" value="TreeGrafter"/>
</dbReference>
<dbReference type="PROSITE" id="PS50255">
    <property type="entry name" value="CYTOCHROME_B5_2"/>
    <property type="match status" value="1"/>
</dbReference>
<keyword evidence="5" id="KW-0479">Metal-binding</keyword>
<dbReference type="Proteomes" id="UP001221142">
    <property type="component" value="Unassembled WGS sequence"/>
</dbReference>